<dbReference type="HOGENOM" id="CLU_207410_0_0_1"/>
<dbReference type="GeneID" id="18874171"/>
<dbReference type="KEGG" id="spaa:SPAPADRAFT_62055"/>
<dbReference type="EMBL" id="GL996503">
    <property type="protein sequence ID" value="EGW31484.1"/>
    <property type="molecule type" value="Genomic_DNA"/>
</dbReference>
<dbReference type="OrthoDB" id="509901at2759"/>
<dbReference type="eggNOG" id="ENOG502RQAZ">
    <property type="taxonomic scope" value="Eukaryota"/>
</dbReference>
<proteinExistence type="predicted"/>
<dbReference type="Proteomes" id="UP000000709">
    <property type="component" value="Unassembled WGS sequence"/>
</dbReference>
<dbReference type="InParanoid" id="G3AQD7"/>
<evidence type="ECO:0000313" key="1">
    <source>
        <dbReference type="EMBL" id="EGW31484.1"/>
    </source>
</evidence>
<sequence length="63" mass="7248">MFQYIKASQRKQVTNSLFSLTGAVCFMLVGVNQVIPCPIDNMMERPDELAQQLSSNMHLIRFR</sequence>
<dbReference type="GO" id="GO:0005739">
    <property type="term" value="C:mitochondrion"/>
    <property type="evidence" value="ECO:0007669"/>
    <property type="project" value="GOC"/>
</dbReference>
<dbReference type="AlphaFoldDB" id="G3AQD7"/>
<dbReference type="GO" id="GO:0033617">
    <property type="term" value="P:mitochondrial respiratory chain complex IV assembly"/>
    <property type="evidence" value="ECO:0007669"/>
    <property type="project" value="InterPro"/>
</dbReference>
<organism evidence="2">
    <name type="scientific">Spathaspora passalidarum (strain NRRL Y-27907 / 11-Y1)</name>
    <dbReference type="NCBI Taxonomy" id="619300"/>
    <lineage>
        <taxon>Eukaryota</taxon>
        <taxon>Fungi</taxon>
        <taxon>Dikarya</taxon>
        <taxon>Ascomycota</taxon>
        <taxon>Saccharomycotina</taxon>
        <taxon>Pichiomycetes</taxon>
        <taxon>Debaryomycetaceae</taxon>
        <taxon>Spathaspora</taxon>
    </lineage>
</organism>
<keyword evidence="2" id="KW-1185">Reference proteome</keyword>
<gene>
    <name evidence="1" type="ORF">SPAPADRAFT_62055</name>
</gene>
<accession>G3AQD7</accession>
<dbReference type="Pfam" id="PF17051">
    <property type="entry name" value="COA2"/>
    <property type="match status" value="1"/>
</dbReference>
<evidence type="ECO:0000313" key="2">
    <source>
        <dbReference type="Proteomes" id="UP000000709"/>
    </source>
</evidence>
<dbReference type="InterPro" id="IPR031459">
    <property type="entry name" value="Coa2"/>
</dbReference>
<protein>
    <submittedName>
        <fullName evidence="1">Uncharacterized protein</fullName>
    </submittedName>
</protein>
<name>G3AQD7_SPAPN</name>
<reference evidence="1 2" key="1">
    <citation type="journal article" date="2011" name="Proc. Natl. Acad. Sci. U.S.A.">
        <title>Comparative genomics of xylose-fermenting fungi for enhanced biofuel production.</title>
        <authorList>
            <person name="Wohlbach D.J."/>
            <person name="Kuo A."/>
            <person name="Sato T.K."/>
            <person name="Potts K.M."/>
            <person name="Salamov A.A."/>
            <person name="LaButti K.M."/>
            <person name="Sun H."/>
            <person name="Clum A."/>
            <person name="Pangilinan J.L."/>
            <person name="Lindquist E.A."/>
            <person name="Lucas S."/>
            <person name="Lapidus A."/>
            <person name="Jin M."/>
            <person name="Gunawan C."/>
            <person name="Balan V."/>
            <person name="Dale B.E."/>
            <person name="Jeffries T.W."/>
            <person name="Zinkel R."/>
            <person name="Barry K.W."/>
            <person name="Grigoriev I.V."/>
            <person name="Gasch A.P."/>
        </authorList>
    </citation>
    <scope>NUCLEOTIDE SEQUENCE [LARGE SCALE GENOMIC DNA]</scope>
    <source>
        <strain evidence="2">NRRL Y-27907 / 11-Y1</strain>
    </source>
</reference>
<dbReference type="RefSeq" id="XP_007376262.1">
    <property type="nucleotide sequence ID" value="XM_007376200.1"/>
</dbReference>